<evidence type="ECO:0000259" key="5">
    <source>
        <dbReference type="Pfam" id="PF23300"/>
    </source>
</evidence>
<evidence type="ECO:0000259" key="6">
    <source>
        <dbReference type="Pfam" id="PF23347"/>
    </source>
</evidence>
<feature type="domain" description="Nucleoporin Nup120/160 beta-propeller" evidence="4">
    <location>
        <begin position="61"/>
        <end position="536"/>
    </location>
</feature>
<evidence type="ECO:0000313" key="8">
    <source>
        <dbReference type="Proteomes" id="UP001148786"/>
    </source>
</evidence>
<keyword evidence="8" id="KW-1185">Reference proteome</keyword>
<reference evidence="7" key="1">
    <citation type="submission" date="2022-07" db="EMBL/GenBank/DDBJ databases">
        <title>Genome Sequence of Agrocybe chaxingu.</title>
        <authorList>
            <person name="Buettner E."/>
        </authorList>
    </citation>
    <scope>NUCLEOTIDE SEQUENCE</scope>
    <source>
        <strain evidence="7">MP-N11</strain>
    </source>
</reference>
<evidence type="ECO:0000313" key="7">
    <source>
        <dbReference type="EMBL" id="KAJ3504737.1"/>
    </source>
</evidence>
<dbReference type="Pfam" id="PF23347">
    <property type="entry name" value="TPR_Nup160_C"/>
    <property type="match status" value="1"/>
</dbReference>
<dbReference type="InterPro" id="IPR021717">
    <property type="entry name" value="Nucleoporin_Nup160"/>
</dbReference>
<evidence type="ECO:0000256" key="1">
    <source>
        <dbReference type="ARBA" id="ARBA00004123"/>
    </source>
</evidence>
<feature type="domain" description="Nucleoporin nup120-like HEAT repeat" evidence="5">
    <location>
        <begin position="817"/>
        <end position="978"/>
    </location>
</feature>
<dbReference type="OrthoDB" id="67716at2759"/>
<evidence type="ECO:0000256" key="2">
    <source>
        <dbReference type="ARBA" id="ARBA00022448"/>
    </source>
</evidence>
<keyword evidence="3" id="KW-0539">Nucleus</keyword>
<accession>A0A9W8K2Z8</accession>
<organism evidence="7 8">
    <name type="scientific">Agrocybe chaxingu</name>
    <dbReference type="NCBI Taxonomy" id="84603"/>
    <lineage>
        <taxon>Eukaryota</taxon>
        <taxon>Fungi</taxon>
        <taxon>Dikarya</taxon>
        <taxon>Basidiomycota</taxon>
        <taxon>Agaricomycotina</taxon>
        <taxon>Agaricomycetes</taxon>
        <taxon>Agaricomycetidae</taxon>
        <taxon>Agaricales</taxon>
        <taxon>Agaricineae</taxon>
        <taxon>Strophariaceae</taxon>
        <taxon>Agrocybe</taxon>
    </lineage>
</organism>
<dbReference type="InterPro" id="IPR056548">
    <property type="entry name" value="HEAT_Nup120"/>
</dbReference>
<proteinExistence type="predicted"/>
<evidence type="ECO:0000256" key="3">
    <source>
        <dbReference type="ARBA" id="ARBA00023242"/>
    </source>
</evidence>
<dbReference type="Proteomes" id="UP001148786">
    <property type="component" value="Unassembled WGS sequence"/>
</dbReference>
<dbReference type="InterPro" id="IPR056536">
    <property type="entry name" value="TPR_NUP160_C"/>
</dbReference>
<dbReference type="Pfam" id="PF11715">
    <property type="entry name" value="Beta-prop_Nup120_160"/>
    <property type="match status" value="1"/>
</dbReference>
<dbReference type="Pfam" id="PF23300">
    <property type="entry name" value="HEAT_Nup120"/>
    <property type="match status" value="1"/>
</dbReference>
<dbReference type="PANTHER" id="PTHR21286:SF0">
    <property type="entry name" value="NUCLEAR PORE COMPLEX PROTEIN NUP160"/>
    <property type="match status" value="1"/>
</dbReference>
<evidence type="ECO:0000259" key="4">
    <source>
        <dbReference type="Pfam" id="PF11715"/>
    </source>
</evidence>
<name>A0A9W8K2Z8_9AGAR</name>
<gene>
    <name evidence="7" type="ORF">NLJ89_g7779</name>
</gene>
<dbReference type="PANTHER" id="PTHR21286">
    <property type="entry name" value="NUCLEAR PORE COMPLEX PROTEIN NUP160"/>
    <property type="match status" value="1"/>
</dbReference>
<keyword evidence="2" id="KW-0813">Transport</keyword>
<feature type="domain" description="NUP160 C-terminal TPR" evidence="6">
    <location>
        <begin position="1118"/>
        <end position="1355"/>
    </location>
</feature>
<comment type="caution">
    <text evidence="7">The sequence shown here is derived from an EMBL/GenBank/DDBJ whole genome shotgun (WGS) entry which is preliminary data.</text>
</comment>
<comment type="subcellular location">
    <subcellularLocation>
        <location evidence="1">Nucleus</location>
    </subcellularLocation>
</comment>
<sequence length="1362" mass="151637">MDDYCLVATHLSSLSLAPPSNIIVQTARQNAPLPPSVQDTDIPTDHATCSFVLNTPTTGTILLRIIQGGVVVELISLSTLVPPLRIVFPALVLPTPFVFLWEQSELHLLLVTDIGSLYRLVIPVEGLNLWQNQTESVWPREYFIKNLPLENVRECTVHAQGIYCIAISLPNGDLLRLEAESMGYDGHDEEWIETVFHHGSFLSSLTAFLPLHSGIPNAADIISLASHPWPTDIGNVWTLSRDRTLRLWKAKLGCVASKTLPSVPNFRDASTSTSPSTKHLLLDAEQQKLLRVFSLTSEDEERVDVYILAFIPTPSSTTGGFFCLLDTSTDQLIDVSIIDCPKHTVHCHLQDFMVVGNALYTLWDQQGQSMVERTDFNVSALRSHNLQPALWRASHYSHEPELTPAYMEEQLLSPGSLTEKFLDAVMKPGVFSSLTLRTALDKYVDACLSLPGPPPPQLLNTYATLCANIAAVVGCTVTLNRDPLTGGFQHANYWTALKRDWEGFVARCREVERSARWPLSIGAHGQNGIIIVERERVGSLVVEDVPICLHRMLDRDQAPHPQYNLLAVLWALRSKLGPHILSDLESRVVDIMHQEIAFSFVEILQDQAQRIKFKESLDEGERNWFTGRLHSVDDIDGATRTALDSIGGFDLAVKREENDTELLNFPPPSQWLQSQAAVYCTTTIEARYNLCLCLIILLFFSSDDLSQWDASLLAEVFAVFRGVAMLRFVGNQPAEGVNNALHHGSSNLADDVIAQMRNMNVSSSKTQPPSKSSLMHLLVAQSPAGDGIAASAHNFLDGTGVLQSLSPAHATKHEILVCDRVRLLGFPDITRELLSWLPRTPAATYVQSQVMLRLGRVDDASQTLEMLAGCFGIANLTYEDSEALSSVLSSAHPIDSQYSFYLFATDMFRNFVQHEVHFSQLAIQVAPSGVDTAPLWNTVAKGLTELALYDDAYASVMATPFEKQKKQCAGQLAITMCEETAVEKLMTFDFAGIASDIEAALAFKARNADPRARPCYSSILYTWYIRRGDYRNASLTMYQRARKLADAIKDAASFVSLGETRLEALSVAINALNLVDEKTAWILVPVIPDPSRKLQKLSKYIPESKYISSKHDAQIVHLADMEYEAILLRAQIDSIKREPTLLSSPEFLLPPLVIVMRLAHASHYRQAMSIAKSLKIDMTDVFIHLTSQCIRLSRNPGSVLQEDTSGWLLTDSASSWQGTPSDRGWRYLQESLQRYDGLDNDYQYTKASLETILSAGRSSLSPPWLIDVLEKHQPEYLIRVSLRYEIIADAVNYTYALVLKSDKQLARETSKNASTSWLPYGLIDQVLVAADSQMNPPSHLSELRTAINNRVRRMQKLSQNIS</sequence>
<dbReference type="EMBL" id="JANKHO010000969">
    <property type="protein sequence ID" value="KAJ3504737.1"/>
    <property type="molecule type" value="Genomic_DNA"/>
</dbReference>
<protein>
    <submittedName>
        <fullName evidence="7">Uncharacterized protein</fullName>
    </submittedName>
</protein>
<dbReference type="GO" id="GO:0005643">
    <property type="term" value="C:nuclear pore"/>
    <property type="evidence" value="ECO:0007669"/>
    <property type="project" value="UniProtKB-ARBA"/>
</dbReference>
<dbReference type="GO" id="GO:0017056">
    <property type="term" value="F:structural constituent of nuclear pore"/>
    <property type="evidence" value="ECO:0007669"/>
    <property type="project" value="TreeGrafter"/>
</dbReference>
<dbReference type="InterPro" id="IPR059141">
    <property type="entry name" value="Beta-prop_Nup120_160"/>
</dbReference>